<feature type="domain" description="HTH tetR-type" evidence="5">
    <location>
        <begin position="1"/>
        <end position="53"/>
    </location>
</feature>
<evidence type="ECO:0000313" key="7">
    <source>
        <dbReference type="Proteomes" id="UP001596540"/>
    </source>
</evidence>
<evidence type="ECO:0000256" key="4">
    <source>
        <dbReference type="PROSITE-ProRule" id="PRU00335"/>
    </source>
</evidence>
<gene>
    <name evidence="6" type="ORF">ACFQRF_15035</name>
</gene>
<dbReference type="Proteomes" id="UP001596540">
    <property type="component" value="Unassembled WGS sequence"/>
</dbReference>
<dbReference type="PROSITE" id="PS50977">
    <property type="entry name" value="HTH_TETR_2"/>
    <property type="match status" value="1"/>
</dbReference>
<evidence type="ECO:0000256" key="2">
    <source>
        <dbReference type="ARBA" id="ARBA00023125"/>
    </source>
</evidence>
<evidence type="ECO:0000256" key="1">
    <source>
        <dbReference type="ARBA" id="ARBA00023015"/>
    </source>
</evidence>
<proteinExistence type="predicted"/>
<evidence type="ECO:0000259" key="5">
    <source>
        <dbReference type="PROSITE" id="PS50977"/>
    </source>
</evidence>
<keyword evidence="2 4" id="KW-0238">DNA-binding</keyword>
<keyword evidence="7" id="KW-1185">Reference proteome</keyword>
<dbReference type="Pfam" id="PF00440">
    <property type="entry name" value="TetR_N"/>
    <property type="match status" value="1"/>
</dbReference>
<evidence type="ECO:0000256" key="3">
    <source>
        <dbReference type="ARBA" id="ARBA00023163"/>
    </source>
</evidence>
<organism evidence="6 7">
    <name type="scientific">Marinactinospora rubrisoli</name>
    <dbReference type="NCBI Taxonomy" id="2715399"/>
    <lineage>
        <taxon>Bacteria</taxon>
        <taxon>Bacillati</taxon>
        <taxon>Actinomycetota</taxon>
        <taxon>Actinomycetes</taxon>
        <taxon>Streptosporangiales</taxon>
        <taxon>Nocardiopsidaceae</taxon>
        <taxon>Marinactinospora</taxon>
    </lineage>
</organism>
<dbReference type="Gene3D" id="1.10.357.10">
    <property type="entry name" value="Tetracycline Repressor, domain 2"/>
    <property type="match status" value="1"/>
</dbReference>
<dbReference type="PANTHER" id="PTHR30055">
    <property type="entry name" value="HTH-TYPE TRANSCRIPTIONAL REGULATOR RUTR"/>
    <property type="match status" value="1"/>
</dbReference>
<comment type="caution">
    <text evidence="6">The sequence shown here is derived from an EMBL/GenBank/DDBJ whole genome shotgun (WGS) entry which is preliminary data.</text>
</comment>
<name>A0ABW2KGF4_9ACTN</name>
<dbReference type="InterPro" id="IPR001647">
    <property type="entry name" value="HTH_TetR"/>
</dbReference>
<dbReference type="PANTHER" id="PTHR30055:SF234">
    <property type="entry name" value="HTH-TYPE TRANSCRIPTIONAL REGULATOR BETI"/>
    <property type="match status" value="1"/>
</dbReference>
<dbReference type="InterPro" id="IPR050109">
    <property type="entry name" value="HTH-type_TetR-like_transc_reg"/>
</dbReference>
<keyword evidence="1" id="KW-0805">Transcription regulation</keyword>
<feature type="DNA-binding region" description="H-T-H motif" evidence="4">
    <location>
        <begin position="16"/>
        <end position="35"/>
    </location>
</feature>
<sequence>MQATLPLLAEHGANITTRQIAQAAGIAEGTVFRAFKDKDELLHACVTAAFRSDRVCAAIRQLPREGDVATRLSEAALLFLDHFMRLGDLIQILVTSGHDIRKHGPPHHGDGPGPEPPVEFIDNLSAAIASVLAQSGERFRVPVDDLARMTISLVAGTKFDSKREDPRASVRTRVDLLLHGALAGTENDDIPGASR</sequence>
<dbReference type="SUPFAM" id="SSF46689">
    <property type="entry name" value="Homeodomain-like"/>
    <property type="match status" value="1"/>
</dbReference>
<dbReference type="RefSeq" id="WP_379871695.1">
    <property type="nucleotide sequence ID" value="NZ_JBHTBH010000006.1"/>
</dbReference>
<keyword evidence="3" id="KW-0804">Transcription</keyword>
<dbReference type="EMBL" id="JBHTBH010000006">
    <property type="protein sequence ID" value="MFC7329052.1"/>
    <property type="molecule type" value="Genomic_DNA"/>
</dbReference>
<protein>
    <submittedName>
        <fullName evidence="6">TetR/AcrR family transcriptional regulator</fullName>
    </submittedName>
</protein>
<reference evidence="7" key="1">
    <citation type="journal article" date="2019" name="Int. J. Syst. Evol. Microbiol.">
        <title>The Global Catalogue of Microorganisms (GCM) 10K type strain sequencing project: providing services to taxonomists for standard genome sequencing and annotation.</title>
        <authorList>
            <consortium name="The Broad Institute Genomics Platform"/>
            <consortium name="The Broad Institute Genome Sequencing Center for Infectious Disease"/>
            <person name="Wu L."/>
            <person name="Ma J."/>
        </authorList>
    </citation>
    <scope>NUCLEOTIDE SEQUENCE [LARGE SCALE GENOMIC DNA]</scope>
    <source>
        <strain evidence="7">CGMCC 4.7382</strain>
    </source>
</reference>
<accession>A0ABW2KGF4</accession>
<evidence type="ECO:0000313" key="6">
    <source>
        <dbReference type="EMBL" id="MFC7329052.1"/>
    </source>
</evidence>
<dbReference type="InterPro" id="IPR009057">
    <property type="entry name" value="Homeodomain-like_sf"/>
</dbReference>